<sequence length="66" mass="7330">MWNIICVILIETSAVTETETLVASGNIGLVSSESWPRHVKPRGLVTFVGARYRTCDAGRLFAWHGR</sequence>
<keyword evidence="1" id="KW-0732">Signal</keyword>
<evidence type="ECO:0000256" key="1">
    <source>
        <dbReference type="SAM" id="SignalP"/>
    </source>
</evidence>
<dbReference type="AlphaFoldDB" id="A0A6B0U1D3"/>
<feature type="signal peptide" evidence="1">
    <location>
        <begin position="1"/>
        <end position="18"/>
    </location>
</feature>
<protein>
    <submittedName>
        <fullName evidence="2">Putative secreted protein</fullName>
    </submittedName>
</protein>
<organism evidence="2">
    <name type="scientific">Ixodes ricinus</name>
    <name type="common">Common tick</name>
    <name type="synonym">Acarus ricinus</name>
    <dbReference type="NCBI Taxonomy" id="34613"/>
    <lineage>
        <taxon>Eukaryota</taxon>
        <taxon>Metazoa</taxon>
        <taxon>Ecdysozoa</taxon>
        <taxon>Arthropoda</taxon>
        <taxon>Chelicerata</taxon>
        <taxon>Arachnida</taxon>
        <taxon>Acari</taxon>
        <taxon>Parasitiformes</taxon>
        <taxon>Ixodida</taxon>
        <taxon>Ixodoidea</taxon>
        <taxon>Ixodidae</taxon>
        <taxon>Ixodinae</taxon>
        <taxon>Ixodes</taxon>
    </lineage>
</organism>
<dbReference type="EMBL" id="GIFC01000083">
    <property type="protein sequence ID" value="MXU82166.1"/>
    <property type="molecule type" value="Transcribed_RNA"/>
</dbReference>
<proteinExistence type="predicted"/>
<evidence type="ECO:0000313" key="2">
    <source>
        <dbReference type="EMBL" id="MXU82166.1"/>
    </source>
</evidence>
<accession>A0A6B0U1D3</accession>
<reference evidence="2" key="1">
    <citation type="submission" date="2019-12" db="EMBL/GenBank/DDBJ databases">
        <title>An insight into the sialome of adult female Ixodes ricinus ticks feeding for 6 days.</title>
        <authorList>
            <person name="Perner J."/>
            <person name="Ribeiro J.M.C."/>
        </authorList>
    </citation>
    <scope>NUCLEOTIDE SEQUENCE</scope>
    <source>
        <strain evidence="2">Semi-engorged</strain>
        <tissue evidence="2">Salivary glands</tissue>
    </source>
</reference>
<feature type="chain" id="PRO_5025507247" evidence="1">
    <location>
        <begin position="19"/>
        <end position="66"/>
    </location>
</feature>
<name>A0A6B0U1D3_IXORI</name>